<dbReference type="PANTHER" id="PTHR11469:SF1">
    <property type="entry name" value="GLUCOSE-6-PHOSPHATE ISOMERASE"/>
    <property type="match status" value="1"/>
</dbReference>
<comment type="pathway">
    <text evidence="1 7">Carbohydrate degradation; glycolysis; D-glyceraldehyde 3-phosphate and glycerone phosphate from D-glucose: step 2/4.</text>
</comment>
<name>A0A1F7U1C5_9BACT</name>
<keyword evidence="4 7" id="KW-0324">Glycolysis</keyword>
<dbReference type="PROSITE" id="PS00765">
    <property type="entry name" value="P_GLUCOSE_ISOMERASE_1"/>
    <property type="match status" value="1"/>
</dbReference>
<dbReference type="PANTHER" id="PTHR11469">
    <property type="entry name" value="GLUCOSE-6-PHOSPHATE ISOMERASE"/>
    <property type="match status" value="1"/>
</dbReference>
<dbReference type="EC" id="5.3.1.9" evidence="7"/>
<organism evidence="8 9">
    <name type="scientific">Candidatus Uhrbacteria bacterium RIFCSPHIGHO2_02_FULL_53_13</name>
    <dbReference type="NCBI Taxonomy" id="1802389"/>
    <lineage>
        <taxon>Bacteria</taxon>
        <taxon>Candidatus Uhriibacteriota</taxon>
    </lineage>
</organism>
<evidence type="ECO:0000256" key="3">
    <source>
        <dbReference type="ARBA" id="ARBA00022432"/>
    </source>
</evidence>
<dbReference type="GO" id="GO:0006094">
    <property type="term" value="P:gluconeogenesis"/>
    <property type="evidence" value="ECO:0007669"/>
    <property type="project" value="UniProtKB-KW"/>
</dbReference>
<dbReference type="GO" id="GO:0005829">
    <property type="term" value="C:cytosol"/>
    <property type="evidence" value="ECO:0007669"/>
    <property type="project" value="TreeGrafter"/>
</dbReference>
<evidence type="ECO:0000313" key="8">
    <source>
        <dbReference type="EMBL" id="OGL71584.1"/>
    </source>
</evidence>
<comment type="similarity">
    <text evidence="2 7">Belongs to the GPI family.</text>
</comment>
<dbReference type="SUPFAM" id="SSF53697">
    <property type="entry name" value="SIS domain"/>
    <property type="match status" value="1"/>
</dbReference>
<dbReference type="GO" id="GO:0004347">
    <property type="term" value="F:glucose-6-phosphate isomerase activity"/>
    <property type="evidence" value="ECO:0007669"/>
    <property type="project" value="UniProtKB-EC"/>
</dbReference>
<dbReference type="InterPro" id="IPR046348">
    <property type="entry name" value="SIS_dom_sf"/>
</dbReference>
<dbReference type="AlphaFoldDB" id="A0A1F7U1C5"/>
<dbReference type="STRING" id="1802389.A3C17_02665"/>
<dbReference type="GO" id="GO:0051156">
    <property type="term" value="P:glucose 6-phosphate metabolic process"/>
    <property type="evidence" value="ECO:0007669"/>
    <property type="project" value="TreeGrafter"/>
</dbReference>
<comment type="caution">
    <text evidence="8">The sequence shown here is derived from an EMBL/GenBank/DDBJ whole genome shotgun (WGS) entry which is preliminary data.</text>
</comment>
<gene>
    <name evidence="8" type="ORF">A3C17_02665</name>
</gene>
<evidence type="ECO:0000256" key="5">
    <source>
        <dbReference type="ARBA" id="ARBA00023235"/>
    </source>
</evidence>
<dbReference type="EMBL" id="MGDX01000010">
    <property type="protein sequence ID" value="OGL71584.1"/>
    <property type="molecule type" value="Genomic_DNA"/>
</dbReference>
<dbReference type="InterPro" id="IPR001672">
    <property type="entry name" value="G6P_Isomerase"/>
</dbReference>
<evidence type="ECO:0000256" key="6">
    <source>
        <dbReference type="ARBA" id="ARBA00029321"/>
    </source>
</evidence>
<dbReference type="InterPro" id="IPR035476">
    <property type="entry name" value="SIS_PGI_1"/>
</dbReference>
<dbReference type="PROSITE" id="PS51463">
    <property type="entry name" value="P_GLUCOSE_ISOMERASE_3"/>
    <property type="match status" value="1"/>
</dbReference>
<proteinExistence type="inferred from homology"/>
<dbReference type="PRINTS" id="PR00662">
    <property type="entry name" value="G6PISOMERASE"/>
</dbReference>
<dbReference type="PROSITE" id="PS00174">
    <property type="entry name" value="P_GLUCOSE_ISOMERASE_2"/>
    <property type="match status" value="1"/>
</dbReference>
<evidence type="ECO:0000256" key="4">
    <source>
        <dbReference type="ARBA" id="ARBA00023152"/>
    </source>
</evidence>
<keyword evidence="5 7" id="KW-0413">Isomerase</keyword>
<evidence type="ECO:0000313" key="9">
    <source>
        <dbReference type="Proteomes" id="UP000177097"/>
    </source>
</evidence>
<comment type="catalytic activity">
    <reaction evidence="6 7">
        <text>alpha-D-glucose 6-phosphate = beta-D-fructose 6-phosphate</text>
        <dbReference type="Rhea" id="RHEA:11816"/>
        <dbReference type="ChEBI" id="CHEBI:57634"/>
        <dbReference type="ChEBI" id="CHEBI:58225"/>
        <dbReference type="EC" id="5.3.1.9"/>
    </reaction>
</comment>
<protein>
    <recommendedName>
        <fullName evidence="7">Glucose-6-phosphate isomerase</fullName>
        <ecNumber evidence="7">5.3.1.9</ecNumber>
    </recommendedName>
</protein>
<dbReference type="GO" id="GO:0048029">
    <property type="term" value="F:monosaccharide binding"/>
    <property type="evidence" value="ECO:0007669"/>
    <property type="project" value="TreeGrafter"/>
</dbReference>
<dbReference type="GO" id="GO:0097367">
    <property type="term" value="F:carbohydrate derivative binding"/>
    <property type="evidence" value="ECO:0007669"/>
    <property type="project" value="InterPro"/>
</dbReference>
<dbReference type="Pfam" id="PF00342">
    <property type="entry name" value="PGI"/>
    <property type="match status" value="1"/>
</dbReference>
<dbReference type="CDD" id="cd05015">
    <property type="entry name" value="SIS_PGI_1"/>
    <property type="match status" value="1"/>
</dbReference>
<dbReference type="InterPro" id="IPR018189">
    <property type="entry name" value="Phosphoglucose_isomerase_CS"/>
</dbReference>
<dbReference type="Gene3D" id="3.40.50.10490">
    <property type="entry name" value="Glucose-6-phosphate isomerase like protein, domain 1"/>
    <property type="match status" value="2"/>
</dbReference>
<sequence length="431" mass="47654">MKFSWKQGTGLSENQLLPAKKKLEGYRKRLEQIAEHTDYAQPESSIQLSFDRTLQVAVETEVLHAHPKTVQDVVLIGIGGSSLGTSAVYDALSPTRALKRLHVLDTLSPINLRTVADRLRAHKSERAYTVCVVSKSGGTTETIANAMTLEVEIKKQHPKCLDRFVVITDEGSALWNRARERNMRVLAVPAMVGGRFSVMSAVGLFPLALLGVDIRQLLSGARKAVRDNTQNSAQNSARASAAIVHHQWKHGRAIHDTFVFNPELESLGKWVRQLTAESLGKRENLSGKEVRVGITPTVSVGSSDLHSMAQLSIGGPADKFTTFVHSAWAQDARVPQRSTFDRLVADAQAQSYNGIMSAIRKGTHAAYRSAGHPYVEVELEGLSEKELGAYMQFRMIETMYLAQLMRVNAFDQPAVEAYKSVTRRLLKRAKK</sequence>
<reference evidence="8 9" key="1">
    <citation type="journal article" date="2016" name="Nat. Commun.">
        <title>Thousands of microbial genomes shed light on interconnected biogeochemical processes in an aquifer system.</title>
        <authorList>
            <person name="Anantharaman K."/>
            <person name="Brown C.T."/>
            <person name="Hug L.A."/>
            <person name="Sharon I."/>
            <person name="Castelle C.J."/>
            <person name="Probst A.J."/>
            <person name="Thomas B.C."/>
            <person name="Singh A."/>
            <person name="Wilkins M.J."/>
            <person name="Karaoz U."/>
            <person name="Brodie E.L."/>
            <person name="Williams K.H."/>
            <person name="Hubbard S.S."/>
            <person name="Banfield J.F."/>
        </authorList>
    </citation>
    <scope>NUCLEOTIDE SEQUENCE [LARGE SCALE GENOMIC DNA]</scope>
</reference>
<accession>A0A1F7U1C5</accession>
<dbReference type="GO" id="GO:0006096">
    <property type="term" value="P:glycolytic process"/>
    <property type="evidence" value="ECO:0007669"/>
    <property type="project" value="UniProtKB-UniPathway"/>
</dbReference>
<evidence type="ECO:0000256" key="1">
    <source>
        <dbReference type="ARBA" id="ARBA00004926"/>
    </source>
</evidence>
<dbReference type="UniPathway" id="UPA00109">
    <property type="reaction ID" value="UER00181"/>
</dbReference>
<keyword evidence="3 7" id="KW-0312">Gluconeogenesis</keyword>
<evidence type="ECO:0000256" key="2">
    <source>
        <dbReference type="ARBA" id="ARBA00006604"/>
    </source>
</evidence>
<dbReference type="Proteomes" id="UP000177097">
    <property type="component" value="Unassembled WGS sequence"/>
</dbReference>
<evidence type="ECO:0000256" key="7">
    <source>
        <dbReference type="RuleBase" id="RU000612"/>
    </source>
</evidence>